<proteinExistence type="predicted"/>
<organism evidence="1 2">
    <name type="scientific">Smallanthus sonchifolius</name>
    <dbReference type="NCBI Taxonomy" id="185202"/>
    <lineage>
        <taxon>Eukaryota</taxon>
        <taxon>Viridiplantae</taxon>
        <taxon>Streptophyta</taxon>
        <taxon>Embryophyta</taxon>
        <taxon>Tracheophyta</taxon>
        <taxon>Spermatophyta</taxon>
        <taxon>Magnoliopsida</taxon>
        <taxon>eudicotyledons</taxon>
        <taxon>Gunneridae</taxon>
        <taxon>Pentapetalae</taxon>
        <taxon>asterids</taxon>
        <taxon>campanulids</taxon>
        <taxon>Asterales</taxon>
        <taxon>Asteraceae</taxon>
        <taxon>Asteroideae</taxon>
        <taxon>Heliantheae alliance</taxon>
        <taxon>Millerieae</taxon>
        <taxon>Smallanthus</taxon>
    </lineage>
</organism>
<reference evidence="1 2" key="2">
    <citation type="journal article" date="2022" name="Mol. Ecol. Resour.">
        <title>The genomes of chicory, endive, great burdock and yacon provide insights into Asteraceae paleo-polyploidization history and plant inulin production.</title>
        <authorList>
            <person name="Fan W."/>
            <person name="Wang S."/>
            <person name="Wang H."/>
            <person name="Wang A."/>
            <person name="Jiang F."/>
            <person name="Liu H."/>
            <person name="Zhao H."/>
            <person name="Xu D."/>
            <person name="Zhang Y."/>
        </authorList>
    </citation>
    <scope>NUCLEOTIDE SEQUENCE [LARGE SCALE GENOMIC DNA]</scope>
    <source>
        <strain evidence="2">cv. Yunnan</strain>
        <tissue evidence="1">Leaves</tissue>
    </source>
</reference>
<evidence type="ECO:0000313" key="1">
    <source>
        <dbReference type="EMBL" id="KAI3814404.1"/>
    </source>
</evidence>
<gene>
    <name evidence="1" type="ORF">L1987_19159</name>
</gene>
<accession>A0ACB9J1J4</accession>
<reference evidence="2" key="1">
    <citation type="journal article" date="2022" name="Mol. Ecol. Resour.">
        <title>The genomes of chicory, endive, great burdock and yacon provide insights into Asteraceae palaeo-polyploidization history and plant inulin production.</title>
        <authorList>
            <person name="Fan W."/>
            <person name="Wang S."/>
            <person name="Wang H."/>
            <person name="Wang A."/>
            <person name="Jiang F."/>
            <person name="Liu H."/>
            <person name="Zhao H."/>
            <person name="Xu D."/>
            <person name="Zhang Y."/>
        </authorList>
    </citation>
    <scope>NUCLEOTIDE SEQUENCE [LARGE SCALE GENOMIC DNA]</scope>
    <source>
        <strain evidence="2">cv. Yunnan</strain>
    </source>
</reference>
<sequence>MSLPCHAGERRDGEGSDCSVKGEDRIQPVKNSFKLASVEKAKKSATGKKALATKVPAKKASLVKKAKAVKAKTPVKAKKAPAKKPKRIKSPVKKAKK</sequence>
<evidence type="ECO:0000313" key="2">
    <source>
        <dbReference type="Proteomes" id="UP001056120"/>
    </source>
</evidence>
<name>A0ACB9J1J4_9ASTR</name>
<dbReference type="EMBL" id="CM042023">
    <property type="protein sequence ID" value="KAI3814404.1"/>
    <property type="molecule type" value="Genomic_DNA"/>
</dbReference>
<comment type="caution">
    <text evidence="1">The sequence shown here is derived from an EMBL/GenBank/DDBJ whole genome shotgun (WGS) entry which is preliminary data.</text>
</comment>
<keyword evidence="2" id="KW-1185">Reference proteome</keyword>
<protein>
    <submittedName>
        <fullName evidence="1">Uncharacterized protein</fullName>
    </submittedName>
</protein>
<dbReference type="Proteomes" id="UP001056120">
    <property type="component" value="Linkage Group LG06"/>
</dbReference>